<keyword evidence="2" id="KW-1185">Reference proteome</keyword>
<name>A0A371FSW6_MUCPR</name>
<dbReference type="AlphaFoldDB" id="A0A371FSW6"/>
<dbReference type="EMBL" id="QJKJ01007995">
    <property type="protein sequence ID" value="RDX81153.1"/>
    <property type="molecule type" value="Genomic_DNA"/>
</dbReference>
<organism evidence="1 2">
    <name type="scientific">Mucuna pruriens</name>
    <name type="common">Velvet bean</name>
    <name type="synonym">Dolichos pruriens</name>
    <dbReference type="NCBI Taxonomy" id="157652"/>
    <lineage>
        <taxon>Eukaryota</taxon>
        <taxon>Viridiplantae</taxon>
        <taxon>Streptophyta</taxon>
        <taxon>Embryophyta</taxon>
        <taxon>Tracheophyta</taxon>
        <taxon>Spermatophyta</taxon>
        <taxon>Magnoliopsida</taxon>
        <taxon>eudicotyledons</taxon>
        <taxon>Gunneridae</taxon>
        <taxon>Pentapetalae</taxon>
        <taxon>rosids</taxon>
        <taxon>fabids</taxon>
        <taxon>Fabales</taxon>
        <taxon>Fabaceae</taxon>
        <taxon>Papilionoideae</taxon>
        <taxon>50 kb inversion clade</taxon>
        <taxon>NPAAA clade</taxon>
        <taxon>indigoferoid/millettioid clade</taxon>
        <taxon>Phaseoleae</taxon>
        <taxon>Mucuna</taxon>
    </lineage>
</organism>
<protein>
    <submittedName>
        <fullName evidence="1">Uncharacterized protein</fullName>
    </submittedName>
</protein>
<accession>A0A371FSW6</accession>
<sequence>DSHGSKDNKFHIHSNGFEFQNLLKVQELDVFVELRSTFFSYTWLRQFDHRRKTIALHICTYINSIWEQLCTTSLGRHFYIIGYETMESDQQLATLYVSLHEKCKIMEHCAINFIDEGEISLGLSNSFYPCTINKMNIKQINGVCQYSNDGLSIEQYIRGSWNT</sequence>
<evidence type="ECO:0000313" key="2">
    <source>
        <dbReference type="Proteomes" id="UP000257109"/>
    </source>
</evidence>
<evidence type="ECO:0000313" key="1">
    <source>
        <dbReference type="EMBL" id="RDX81153.1"/>
    </source>
</evidence>
<gene>
    <name evidence="1" type="ORF">CR513_38203</name>
</gene>
<proteinExistence type="predicted"/>
<comment type="caution">
    <text evidence="1">The sequence shown here is derived from an EMBL/GenBank/DDBJ whole genome shotgun (WGS) entry which is preliminary data.</text>
</comment>
<dbReference type="Proteomes" id="UP000257109">
    <property type="component" value="Unassembled WGS sequence"/>
</dbReference>
<dbReference type="OrthoDB" id="1459357at2759"/>
<reference evidence="1" key="1">
    <citation type="submission" date="2018-05" db="EMBL/GenBank/DDBJ databases">
        <title>Draft genome of Mucuna pruriens seed.</title>
        <authorList>
            <person name="Nnadi N.E."/>
            <person name="Vos R."/>
            <person name="Hasami M.H."/>
            <person name="Devisetty U.K."/>
            <person name="Aguiy J.C."/>
        </authorList>
    </citation>
    <scope>NUCLEOTIDE SEQUENCE [LARGE SCALE GENOMIC DNA]</scope>
    <source>
        <strain evidence="1">JCA_2017</strain>
    </source>
</reference>
<feature type="non-terminal residue" evidence="1">
    <location>
        <position position="1"/>
    </location>
</feature>